<dbReference type="PANTHER" id="PTHR43520">
    <property type="entry name" value="ATP7, ISOFORM B"/>
    <property type="match status" value="1"/>
</dbReference>
<feature type="region of interest" description="Disordered" evidence="2">
    <location>
        <begin position="211"/>
        <end position="253"/>
    </location>
</feature>
<dbReference type="GO" id="GO:0000166">
    <property type="term" value="F:nucleotide binding"/>
    <property type="evidence" value="ECO:0007669"/>
    <property type="project" value="InterPro"/>
</dbReference>
<dbReference type="AlphaFoldDB" id="A0A165CXT0"/>
<reference evidence="4 5" key="1">
    <citation type="journal article" date="2016" name="Mol. Biol. Evol.">
        <title>Comparative Genomics of Early-Diverging Mushroom-Forming Fungi Provides Insights into the Origins of Lignocellulose Decay Capabilities.</title>
        <authorList>
            <person name="Nagy L.G."/>
            <person name="Riley R."/>
            <person name="Tritt A."/>
            <person name="Adam C."/>
            <person name="Daum C."/>
            <person name="Floudas D."/>
            <person name="Sun H."/>
            <person name="Yadav J.S."/>
            <person name="Pangilinan J."/>
            <person name="Larsson K.H."/>
            <person name="Matsuura K."/>
            <person name="Barry K."/>
            <person name="Labutti K."/>
            <person name="Kuo R."/>
            <person name="Ohm R.A."/>
            <person name="Bhattacharya S.S."/>
            <person name="Shirouzu T."/>
            <person name="Yoshinaga Y."/>
            <person name="Martin F.M."/>
            <person name="Grigoriev I.V."/>
            <person name="Hibbett D.S."/>
        </authorList>
    </citation>
    <scope>NUCLEOTIDE SEQUENCE [LARGE SCALE GENOMIC DNA]</scope>
    <source>
        <strain evidence="4 5">HHB12733</strain>
    </source>
</reference>
<proteinExistence type="predicted"/>
<evidence type="ECO:0000256" key="1">
    <source>
        <dbReference type="ARBA" id="ARBA00022967"/>
    </source>
</evidence>
<evidence type="ECO:0000256" key="3">
    <source>
        <dbReference type="SAM" id="SignalP"/>
    </source>
</evidence>
<dbReference type="PANTHER" id="PTHR43520:SF8">
    <property type="entry name" value="P-TYPE CU(+) TRANSPORTER"/>
    <property type="match status" value="1"/>
</dbReference>
<name>A0A165CXT0_9BASI</name>
<feature type="signal peptide" evidence="3">
    <location>
        <begin position="1"/>
        <end position="27"/>
    </location>
</feature>
<gene>
    <name evidence="4" type="ORF">CALCODRAFT_487764</name>
</gene>
<dbReference type="Proteomes" id="UP000076842">
    <property type="component" value="Unassembled WGS sequence"/>
</dbReference>
<sequence>MPGASRLAVCLRLCISVVVVACPCVLGLSTPTAIMTGTGVGANNGILIKGGRPLEASRHVRRVVFDKMGTITQWKLSVANLCWAATPGSLEEVELAEKGEGLQPSKERLGGMSADGATSKALVLAIVAAAETKSEHPLARAVATPDRQPLLDLDQTGSPWLLLPSSAQRPPRELDDVGRAWFLRPKPDRQPPATSIRWRARGCATRVLLSPSCDHQPSPDFDQAGGGARGAPSPASHSVPRSTTRPGGGRVGVEGASYVPYLSSVFTLLI</sequence>
<evidence type="ECO:0008006" key="6">
    <source>
        <dbReference type="Google" id="ProtNLM"/>
    </source>
</evidence>
<dbReference type="EMBL" id="KV424098">
    <property type="protein sequence ID" value="KZT51629.1"/>
    <property type="molecule type" value="Genomic_DNA"/>
</dbReference>
<dbReference type="Gene3D" id="3.40.50.1000">
    <property type="entry name" value="HAD superfamily/HAD-like"/>
    <property type="match status" value="1"/>
</dbReference>
<feature type="chain" id="PRO_5044808716" description="HAD-like protein" evidence="3">
    <location>
        <begin position="28"/>
        <end position="270"/>
    </location>
</feature>
<dbReference type="STRING" id="1353952.A0A165CXT0"/>
<evidence type="ECO:0000256" key="2">
    <source>
        <dbReference type="SAM" id="MobiDB-lite"/>
    </source>
</evidence>
<dbReference type="OrthoDB" id="432719at2759"/>
<dbReference type="GO" id="GO:0055070">
    <property type="term" value="P:copper ion homeostasis"/>
    <property type="evidence" value="ECO:0007669"/>
    <property type="project" value="TreeGrafter"/>
</dbReference>
<dbReference type="SUPFAM" id="SSF81660">
    <property type="entry name" value="Metal cation-transporting ATPase, ATP-binding domain N"/>
    <property type="match status" value="1"/>
</dbReference>
<evidence type="ECO:0000313" key="5">
    <source>
        <dbReference type="Proteomes" id="UP000076842"/>
    </source>
</evidence>
<protein>
    <recommendedName>
        <fullName evidence="6">HAD-like protein</fullName>
    </recommendedName>
</protein>
<dbReference type="GO" id="GO:0043682">
    <property type="term" value="F:P-type divalent copper transporter activity"/>
    <property type="evidence" value="ECO:0007669"/>
    <property type="project" value="TreeGrafter"/>
</dbReference>
<keyword evidence="5" id="KW-1185">Reference proteome</keyword>
<dbReference type="InterPro" id="IPR023299">
    <property type="entry name" value="ATPase_P-typ_cyto_dom_N"/>
</dbReference>
<organism evidence="4 5">
    <name type="scientific">Calocera cornea HHB12733</name>
    <dbReference type="NCBI Taxonomy" id="1353952"/>
    <lineage>
        <taxon>Eukaryota</taxon>
        <taxon>Fungi</taxon>
        <taxon>Dikarya</taxon>
        <taxon>Basidiomycota</taxon>
        <taxon>Agaricomycotina</taxon>
        <taxon>Dacrymycetes</taxon>
        <taxon>Dacrymycetales</taxon>
        <taxon>Dacrymycetaceae</taxon>
        <taxon>Calocera</taxon>
    </lineage>
</organism>
<dbReference type="InterPro" id="IPR023214">
    <property type="entry name" value="HAD_sf"/>
</dbReference>
<dbReference type="InParanoid" id="A0A165CXT0"/>
<dbReference type="GO" id="GO:0016020">
    <property type="term" value="C:membrane"/>
    <property type="evidence" value="ECO:0007669"/>
    <property type="project" value="TreeGrafter"/>
</dbReference>
<dbReference type="GO" id="GO:0005507">
    <property type="term" value="F:copper ion binding"/>
    <property type="evidence" value="ECO:0007669"/>
    <property type="project" value="TreeGrafter"/>
</dbReference>
<keyword evidence="3" id="KW-0732">Signal</keyword>
<evidence type="ECO:0000313" key="4">
    <source>
        <dbReference type="EMBL" id="KZT51629.1"/>
    </source>
</evidence>
<accession>A0A165CXT0</accession>
<keyword evidence="1" id="KW-1278">Translocase</keyword>